<sequence>MILKFVCRLDLQGHDGVSVVAIRVNWIFWPKDTEEDELPWPSGIWNYGCTYTDRGCCARFLIGLSQDFLLSRIAKRRNREVEQGWGGVLCAKPTTSFRELSKVKKKLNQLSALRERESLELGRESRPSRIDRAHNIWATHSPAYTLYSGLSFQSAISRTEFTILIVAFRVPNHPCGALAFSGDISNALVHLCLQMIDGPCL</sequence>
<accession>A0AAN6WQX2</accession>
<proteinExistence type="predicted"/>
<reference evidence="1" key="1">
    <citation type="journal article" date="2023" name="Mol. Phylogenet. Evol.">
        <title>Genome-scale phylogeny and comparative genomics of the fungal order Sordariales.</title>
        <authorList>
            <person name="Hensen N."/>
            <person name="Bonometti L."/>
            <person name="Westerberg I."/>
            <person name="Brannstrom I.O."/>
            <person name="Guillou S."/>
            <person name="Cros-Aarteil S."/>
            <person name="Calhoun S."/>
            <person name="Haridas S."/>
            <person name="Kuo A."/>
            <person name="Mondo S."/>
            <person name="Pangilinan J."/>
            <person name="Riley R."/>
            <person name="LaButti K."/>
            <person name="Andreopoulos B."/>
            <person name="Lipzen A."/>
            <person name="Chen C."/>
            <person name="Yan M."/>
            <person name="Daum C."/>
            <person name="Ng V."/>
            <person name="Clum A."/>
            <person name="Steindorff A."/>
            <person name="Ohm R.A."/>
            <person name="Martin F."/>
            <person name="Silar P."/>
            <person name="Natvig D.O."/>
            <person name="Lalanne C."/>
            <person name="Gautier V."/>
            <person name="Ament-Velasquez S.L."/>
            <person name="Kruys A."/>
            <person name="Hutchinson M.I."/>
            <person name="Powell A.J."/>
            <person name="Barry K."/>
            <person name="Miller A.N."/>
            <person name="Grigoriev I.V."/>
            <person name="Debuchy R."/>
            <person name="Gladieux P."/>
            <person name="Hiltunen Thoren M."/>
            <person name="Johannesson H."/>
        </authorList>
    </citation>
    <scope>NUCLEOTIDE SEQUENCE</scope>
    <source>
        <strain evidence="1">PSN309</strain>
    </source>
</reference>
<reference evidence="1" key="2">
    <citation type="submission" date="2023-05" db="EMBL/GenBank/DDBJ databases">
        <authorList>
            <consortium name="Lawrence Berkeley National Laboratory"/>
            <person name="Steindorff A."/>
            <person name="Hensen N."/>
            <person name="Bonometti L."/>
            <person name="Westerberg I."/>
            <person name="Brannstrom I.O."/>
            <person name="Guillou S."/>
            <person name="Cros-Aarteil S."/>
            <person name="Calhoun S."/>
            <person name="Haridas S."/>
            <person name="Kuo A."/>
            <person name="Mondo S."/>
            <person name="Pangilinan J."/>
            <person name="Riley R."/>
            <person name="Labutti K."/>
            <person name="Andreopoulos B."/>
            <person name="Lipzen A."/>
            <person name="Chen C."/>
            <person name="Yanf M."/>
            <person name="Daum C."/>
            <person name="Ng V."/>
            <person name="Clum A."/>
            <person name="Ohm R."/>
            <person name="Martin F."/>
            <person name="Silar P."/>
            <person name="Natvig D."/>
            <person name="Lalanne C."/>
            <person name="Gautier V."/>
            <person name="Ament-Velasquez S.L."/>
            <person name="Kruys A."/>
            <person name="Hutchinson M.I."/>
            <person name="Powell A.J."/>
            <person name="Barry K."/>
            <person name="Miller A.N."/>
            <person name="Grigoriev I.V."/>
            <person name="Debuchy R."/>
            <person name="Gladieux P."/>
            <person name="Thoren M.H."/>
            <person name="Johannesson H."/>
        </authorList>
    </citation>
    <scope>NUCLEOTIDE SEQUENCE</scope>
    <source>
        <strain evidence="1">PSN309</strain>
    </source>
</reference>
<evidence type="ECO:0000313" key="1">
    <source>
        <dbReference type="EMBL" id="KAK4186525.1"/>
    </source>
</evidence>
<evidence type="ECO:0000313" key="2">
    <source>
        <dbReference type="Proteomes" id="UP001302126"/>
    </source>
</evidence>
<dbReference type="AlphaFoldDB" id="A0AAN6WQX2"/>
<keyword evidence="2" id="KW-1185">Reference proteome</keyword>
<protein>
    <submittedName>
        <fullName evidence="1">Uncharacterized protein</fullName>
    </submittedName>
</protein>
<gene>
    <name evidence="1" type="ORF">QBC35DRAFT_266981</name>
</gene>
<dbReference type="Proteomes" id="UP001302126">
    <property type="component" value="Unassembled WGS sequence"/>
</dbReference>
<dbReference type="EMBL" id="MU864421">
    <property type="protein sequence ID" value="KAK4186525.1"/>
    <property type="molecule type" value="Genomic_DNA"/>
</dbReference>
<organism evidence="1 2">
    <name type="scientific">Podospora australis</name>
    <dbReference type="NCBI Taxonomy" id="1536484"/>
    <lineage>
        <taxon>Eukaryota</taxon>
        <taxon>Fungi</taxon>
        <taxon>Dikarya</taxon>
        <taxon>Ascomycota</taxon>
        <taxon>Pezizomycotina</taxon>
        <taxon>Sordariomycetes</taxon>
        <taxon>Sordariomycetidae</taxon>
        <taxon>Sordariales</taxon>
        <taxon>Podosporaceae</taxon>
        <taxon>Podospora</taxon>
    </lineage>
</organism>
<comment type="caution">
    <text evidence="1">The sequence shown here is derived from an EMBL/GenBank/DDBJ whole genome shotgun (WGS) entry which is preliminary data.</text>
</comment>
<name>A0AAN6WQX2_9PEZI</name>